<protein>
    <recommendedName>
        <fullName evidence="1">D-inositol 3-phosphate glycosyltransferase</fullName>
    </recommendedName>
</protein>
<dbReference type="InterPro" id="IPR050194">
    <property type="entry name" value="Glycosyltransferase_grp1"/>
</dbReference>
<dbReference type="KEGG" id="sbil:SANBI_000852"/>
<keyword evidence="2 5" id="KW-0328">Glycosyltransferase</keyword>
<dbReference type="PANTHER" id="PTHR45947:SF3">
    <property type="entry name" value="SULFOQUINOVOSYL TRANSFERASE SQD2"/>
    <property type="match status" value="1"/>
</dbReference>
<evidence type="ECO:0000256" key="2">
    <source>
        <dbReference type="ARBA" id="ARBA00022676"/>
    </source>
</evidence>
<name>A0AAF0Z9Q4_9MICO</name>
<dbReference type="EMBL" id="CP138359">
    <property type="protein sequence ID" value="WPF83196.1"/>
    <property type="molecule type" value="Genomic_DNA"/>
</dbReference>
<dbReference type="RefSeq" id="WP_319159259.1">
    <property type="nucleotide sequence ID" value="NZ_CP138359.1"/>
</dbReference>
<dbReference type="InterPro" id="IPR028098">
    <property type="entry name" value="Glyco_trans_4-like_N"/>
</dbReference>
<evidence type="ECO:0000313" key="6">
    <source>
        <dbReference type="Proteomes" id="UP001304340"/>
    </source>
</evidence>
<dbReference type="AlphaFoldDB" id="A0AAF0Z9Q4"/>
<reference evidence="6" key="1">
    <citation type="submission" date="2023-11" db="EMBL/GenBank/DDBJ databases">
        <authorList>
            <person name="Helweg L.P."/>
            <person name="Kiel A."/>
            <person name="Hitz F."/>
            <person name="Ruckert-Reed C."/>
            <person name="Busche T."/>
            <person name="Kaltschmidt B."/>
            <person name="Kaltschmidt C."/>
        </authorList>
    </citation>
    <scope>NUCLEOTIDE SEQUENCE [LARGE SCALE GENOMIC DNA]</scope>
    <source>
        <strain evidence="6">4.1</strain>
    </source>
</reference>
<dbReference type="Proteomes" id="UP001304340">
    <property type="component" value="Chromosome"/>
</dbReference>
<evidence type="ECO:0000256" key="3">
    <source>
        <dbReference type="ARBA" id="ARBA00022679"/>
    </source>
</evidence>
<dbReference type="Gene3D" id="3.40.50.2000">
    <property type="entry name" value="Glycogen Phosphorylase B"/>
    <property type="match status" value="2"/>
</dbReference>
<keyword evidence="6" id="KW-1185">Reference proteome</keyword>
<organism evidence="5 6">
    <name type="scientific">Sanguibacter biliveldensis</name>
    <dbReference type="NCBI Taxonomy" id="3030830"/>
    <lineage>
        <taxon>Bacteria</taxon>
        <taxon>Bacillati</taxon>
        <taxon>Actinomycetota</taxon>
        <taxon>Actinomycetes</taxon>
        <taxon>Micrococcales</taxon>
        <taxon>Sanguibacteraceae</taxon>
        <taxon>Sanguibacter</taxon>
    </lineage>
</organism>
<evidence type="ECO:0000259" key="4">
    <source>
        <dbReference type="Pfam" id="PF13439"/>
    </source>
</evidence>
<gene>
    <name evidence="5" type="ORF">SANBI_000852</name>
</gene>
<dbReference type="GO" id="GO:1901137">
    <property type="term" value="P:carbohydrate derivative biosynthetic process"/>
    <property type="evidence" value="ECO:0007669"/>
    <property type="project" value="UniProtKB-ARBA"/>
</dbReference>
<evidence type="ECO:0000313" key="5">
    <source>
        <dbReference type="EMBL" id="WPF83196.1"/>
    </source>
</evidence>
<evidence type="ECO:0000256" key="1">
    <source>
        <dbReference type="ARBA" id="ARBA00021292"/>
    </source>
</evidence>
<dbReference type="SUPFAM" id="SSF53756">
    <property type="entry name" value="UDP-Glycosyltransferase/glycogen phosphorylase"/>
    <property type="match status" value="1"/>
</dbReference>
<dbReference type="PANTHER" id="PTHR45947">
    <property type="entry name" value="SULFOQUINOVOSYL TRANSFERASE SQD2"/>
    <property type="match status" value="1"/>
</dbReference>
<dbReference type="GO" id="GO:0016757">
    <property type="term" value="F:glycosyltransferase activity"/>
    <property type="evidence" value="ECO:0007669"/>
    <property type="project" value="UniProtKB-KW"/>
</dbReference>
<dbReference type="Pfam" id="PF13439">
    <property type="entry name" value="Glyco_transf_4"/>
    <property type="match status" value="1"/>
</dbReference>
<sequence>MTRVAVTTGPVRIPPTYFVVNHLLHMPDVDGRLFALSAEVDDPAVAPLVETSTPYGVPGLRGSAAAFAAVRRQRRAVRDFAPDLVHQHFGTWSLAGSGAARDLGVPFVATLHGYDVFRRSDAVRDFWTWVTARNLRTCGERATTLLAVSGWLAGEAVRRGYPAEKIEVHYQGVDTDFFTPAGPDGTEARPATGDQLLDVPVPRDSVRDDLPEVLFLGALERRKGVADALAASVDLARSVPHRLRVVGAGSQEALVRAAVAEHPHITLEGMRDRAGVRDAMRRADVFVLPTQQDGEWREAAGLVTLEAQACGVPAVVYASGGAPEMLDDGTTGTLVPERDTRALAGAVGEILRLDPTARRHLSQAARDFTVAHRSIASSAAELSERYASLTRRPRTESP</sequence>
<accession>A0AAF0Z9Q4</accession>
<dbReference type="Pfam" id="PF13692">
    <property type="entry name" value="Glyco_trans_1_4"/>
    <property type="match status" value="1"/>
</dbReference>
<feature type="domain" description="Glycosyltransferase subfamily 4-like N-terminal" evidence="4">
    <location>
        <begin position="48"/>
        <end position="176"/>
    </location>
</feature>
<keyword evidence="3 5" id="KW-0808">Transferase</keyword>
<proteinExistence type="predicted"/>